<gene>
    <name evidence="1" type="ORF">ULVI_09380</name>
</gene>
<dbReference type="OrthoDB" id="9858238at2"/>
<protein>
    <submittedName>
        <fullName evidence="1">Uncharacterized protein</fullName>
    </submittedName>
</protein>
<name>A0A167HMX3_9FLAO</name>
<dbReference type="STRING" id="1763537.ULVI_09380"/>
<comment type="caution">
    <text evidence="1">The sequence shown here is derived from an EMBL/GenBank/DDBJ whole genome shotgun (WGS) entry which is preliminary data.</text>
</comment>
<evidence type="ECO:0000313" key="1">
    <source>
        <dbReference type="EMBL" id="OAB78783.1"/>
    </source>
</evidence>
<reference evidence="1 2" key="1">
    <citation type="submission" date="2016-02" db="EMBL/GenBank/DDBJ databases">
        <title>Ulvibacter sp. LPB0005, isolated from Thais luteostoma.</title>
        <authorList>
            <person name="Shin S.-K."/>
            <person name="Yi H."/>
        </authorList>
    </citation>
    <scope>NUCLEOTIDE SEQUENCE [LARGE SCALE GENOMIC DNA]</scope>
    <source>
        <strain evidence="1 2">LPB0005</strain>
    </source>
</reference>
<dbReference type="AlphaFoldDB" id="A0A167HMX3"/>
<organism evidence="1 2">
    <name type="scientific">Cochleicola gelatinilyticus</name>
    <dbReference type="NCBI Taxonomy" id="1763537"/>
    <lineage>
        <taxon>Bacteria</taxon>
        <taxon>Pseudomonadati</taxon>
        <taxon>Bacteroidota</taxon>
        <taxon>Flavobacteriia</taxon>
        <taxon>Flavobacteriales</taxon>
        <taxon>Flavobacteriaceae</taxon>
        <taxon>Cochleicola</taxon>
    </lineage>
</organism>
<dbReference type="EMBL" id="LRXL01000037">
    <property type="protein sequence ID" value="OAB78783.1"/>
    <property type="molecule type" value="Genomic_DNA"/>
</dbReference>
<keyword evidence="2" id="KW-1185">Reference proteome</keyword>
<proteinExistence type="predicted"/>
<sequence>MAFSKAKNFLDKMYEVMQGNENSLLSERQIFLITNNELPEEQRISMSYYEFLKSESQNNKRSIKNSPQFTEEEREHYLHILELGRAKQIQNLTKGATDDVKKNAYPYLEVLKMKCPKFRNSGNNIQIGNGNTTIQITASNDNHKNLIDNLINGEIMDVDYDELEPEKIGITKRDEDMG</sequence>
<dbReference type="Proteomes" id="UP000077013">
    <property type="component" value="Unassembled WGS sequence"/>
</dbReference>
<dbReference type="RefSeq" id="WP_068592118.1">
    <property type="nucleotide sequence ID" value="NZ_LRXL01000037.1"/>
</dbReference>
<accession>A0A167HMX3</accession>
<evidence type="ECO:0000313" key="2">
    <source>
        <dbReference type="Proteomes" id="UP000077013"/>
    </source>
</evidence>